<evidence type="ECO:0000259" key="1">
    <source>
        <dbReference type="Pfam" id="PF01935"/>
    </source>
</evidence>
<dbReference type="Gene3D" id="3.40.50.300">
    <property type="entry name" value="P-loop containing nucleotide triphosphate hydrolases"/>
    <property type="match status" value="2"/>
</dbReference>
<protein>
    <recommendedName>
        <fullName evidence="1">Helicase HerA central domain-containing protein</fullName>
    </recommendedName>
</protein>
<organism evidence="2 3">
    <name type="scientific">Maritalea porphyrae</name>
    <dbReference type="NCBI Taxonomy" id="880732"/>
    <lineage>
        <taxon>Bacteria</taxon>
        <taxon>Pseudomonadati</taxon>
        <taxon>Pseudomonadota</taxon>
        <taxon>Alphaproteobacteria</taxon>
        <taxon>Hyphomicrobiales</taxon>
        <taxon>Devosiaceae</taxon>
        <taxon>Maritalea</taxon>
    </lineage>
</organism>
<dbReference type="PANTHER" id="PTHR42957:SF1">
    <property type="entry name" value="HELICASE MJ1565-RELATED"/>
    <property type="match status" value="1"/>
</dbReference>
<dbReference type="EMBL" id="BSNI01000001">
    <property type="protein sequence ID" value="GLQ15970.1"/>
    <property type="molecule type" value="Genomic_DNA"/>
</dbReference>
<keyword evidence="3" id="KW-1185">Reference proteome</keyword>
<dbReference type="SUPFAM" id="SSF52540">
    <property type="entry name" value="P-loop containing nucleoside triphosphate hydrolases"/>
    <property type="match status" value="1"/>
</dbReference>
<dbReference type="InterPro" id="IPR027417">
    <property type="entry name" value="P-loop_NTPase"/>
</dbReference>
<evidence type="ECO:0000313" key="2">
    <source>
        <dbReference type="EMBL" id="GLQ15970.1"/>
    </source>
</evidence>
<dbReference type="Pfam" id="PF01935">
    <property type="entry name" value="DUF87"/>
    <property type="match status" value="1"/>
</dbReference>
<proteinExistence type="predicted"/>
<reference evidence="2" key="1">
    <citation type="journal article" date="2014" name="Int. J. Syst. Evol. Microbiol.">
        <title>Complete genome of a new Firmicutes species belonging to the dominant human colonic microbiota ('Ruminococcus bicirculans') reveals two chromosomes and a selective capacity to utilize plant glucans.</title>
        <authorList>
            <consortium name="NISC Comparative Sequencing Program"/>
            <person name="Wegmann U."/>
            <person name="Louis P."/>
            <person name="Goesmann A."/>
            <person name="Henrissat B."/>
            <person name="Duncan S.H."/>
            <person name="Flint H.J."/>
        </authorList>
    </citation>
    <scope>NUCLEOTIDE SEQUENCE</scope>
    <source>
        <strain evidence="2">NBRC 107169</strain>
    </source>
</reference>
<sequence>MSIQIGEVIAVMGVEVSLRAYENSNLETHFYNGRRYKGVSIREFISIEHGFREIICIVEGEYLDERKAEQVGAQVRYERKLKARPIGFFENAKFYDGIKFLPKIGDPAKLLSEEQVNRIFERKANSDFVIGKLMKEEIAVSLPWQKLFNSHLGVFGNTGSGKSNTLAKLFTVLFDKKIDEIAQHSQFIFLDFNGEYTGEQIVQSNRKCVLRLKTRTNDGDKFLLPEEEFWDVETLGILFQATANTQRPFLRRVISEREKFRDYPESLNNYVRSIFERVLMSESPNPEALELLKSLSKNLELCKDLVVAIHNVGYNNRNPGFFYKTQHDSHYFSTGKNTYNDYFSELVEAIDVGEVGGFKELQCRAELKLISDILYGFAQYDHINPLLRRIEALKNDFSKVLAVGIETTNSKAITVISLRDCNQDVKKILPIFLAKHFYNSHKERVSNSSPPNSTMHLVIDEAHNILSQQSTREMESWKDYRLELFEEIIKEGRKFGVFITLASQRPADISATIVSQLHNYFIHRLVNDRDLALLENTISTLDSVSRSQIPMLPQGGCVVTGTSFDIPMLIQVDKLDGDKEPDSSDVNLEKLWS</sequence>
<dbReference type="RefSeq" id="WP_284361160.1">
    <property type="nucleotide sequence ID" value="NZ_BSNI01000001.1"/>
</dbReference>
<evidence type="ECO:0000313" key="3">
    <source>
        <dbReference type="Proteomes" id="UP001161405"/>
    </source>
</evidence>
<gene>
    <name evidence="2" type="ORF">GCM10007879_02190</name>
</gene>
<reference evidence="2" key="2">
    <citation type="submission" date="2023-01" db="EMBL/GenBank/DDBJ databases">
        <title>Draft genome sequence of Maritalea porphyrae strain NBRC 107169.</title>
        <authorList>
            <person name="Sun Q."/>
            <person name="Mori K."/>
        </authorList>
    </citation>
    <scope>NUCLEOTIDE SEQUENCE</scope>
    <source>
        <strain evidence="2">NBRC 107169</strain>
    </source>
</reference>
<name>A0ABQ5UMA5_9HYPH</name>
<dbReference type="Proteomes" id="UP001161405">
    <property type="component" value="Unassembled WGS sequence"/>
</dbReference>
<comment type="caution">
    <text evidence="2">The sequence shown here is derived from an EMBL/GenBank/DDBJ whole genome shotgun (WGS) entry which is preliminary data.</text>
</comment>
<dbReference type="PANTHER" id="PTHR42957">
    <property type="entry name" value="HELICASE MJ1565-RELATED"/>
    <property type="match status" value="1"/>
</dbReference>
<dbReference type="InterPro" id="IPR002789">
    <property type="entry name" value="HerA_central"/>
</dbReference>
<dbReference type="InterPro" id="IPR008571">
    <property type="entry name" value="HerA-like"/>
</dbReference>
<accession>A0ABQ5UMA5</accession>
<feature type="domain" description="Helicase HerA central" evidence="1">
    <location>
        <begin position="129"/>
        <end position="279"/>
    </location>
</feature>